<dbReference type="EMBL" id="CATQJA010002665">
    <property type="protein sequence ID" value="CAJ0583257.1"/>
    <property type="molecule type" value="Genomic_DNA"/>
</dbReference>
<feature type="domain" description="CNH" evidence="4">
    <location>
        <begin position="530"/>
        <end position="823"/>
    </location>
</feature>
<evidence type="ECO:0000313" key="7">
    <source>
        <dbReference type="Proteomes" id="UP001177023"/>
    </source>
</evidence>
<dbReference type="Proteomes" id="UP001177023">
    <property type="component" value="Unassembled WGS sequence"/>
</dbReference>
<dbReference type="GO" id="GO:0005096">
    <property type="term" value="F:GTPase activator activity"/>
    <property type="evidence" value="ECO:0007669"/>
    <property type="project" value="UniProtKB-KW"/>
</dbReference>
<reference evidence="6" key="1">
    <citation type="submission" date="2023-06" db="EMBL/GenBank/DDBJ databases">
        <authorList>
            <person name="Delattre M."/>
        </authorList>
    </citation>
    <scope>NUCLEOTIDE SEQUENCE</scope>
    <source>
        <strain evidence="6">AF72</strain>
    </source>
</reference>
<evidence type="ECO:0000259" key="5">
    <source>
        <dbReference type="PROSITE" id="PS50948"/>
    </source>
</evidence>
<evidence type="ECO:0008006" key="8">
    <source>
        <dbReference type="Google" id="ProtNLM"/>
    </source>
</evidence>
<feature type="region of interest" description="Disordered" evidence="2">
    <location>
        <begin position="836"/>
        <end position="874"/>
    </location>
</feature>
<dbReference type="AlphaFoldDB" id="A0AA36D9L6"/>
<evidence type="ECO:0000259" key="4">
    <source>
        <dbReference type="PROSITE" id="PS50219"/>
    </source>
</evidence>
<evidence type="ECO:0000256" key="2">
    <source>
        <dbReference type="SAM" id="MobiDB-lite"/>
    </source>
</evidence>
<dbReference type="PROSITE" id="PS50219">
    <property type="entry name" value="CNH"/>
    <property type="match status" value="1"/>
</dbReference>
<comment type="caution">
    <text evidence="6">The sequence shown here is derived from an EMBL/GenBank/DDBJ whole genome shotgun (WGS) entry which is preliminary data.</text>
</comment>
<organism evidence="6 7">
    <name type="scientific">Mesorhabditis spiculigera</name>
    <dbReference type="NCBI Taxonomy" id="96644"/>
    <lineage>
        <taxon>Eukaryota</taxon>
        <taxon>Metazoa</taxon>
        <taxon>Ecdysozoa</taxon>
        <taxon>Nematoda</taxon>
        <taxon>Chromadorea</taxon>
        <taxon>Rhabditida</taxon>
        <taxon>Rhabditina</taxon>
        <taxon>Rhabditomorpha</taxon>
        <taxon>Rhabditoidea</taxon>
        <taxon>Rhabditidae</taxon>
        <taxon>Mesorhabditinae</taxon>
        <taxon>Mesorhabditis</taxon>
    </lineage>
</organism>
<dbReference type="InterPro" id="IPR050989">
    <property type="entry name" value="Rap1_Ran_GAP"/>
</dbReference>
<dbReference type="Pfam" id="PF00780">
    <property type="entry name" value="CNH"/>
    <property type="match status" value="1"/>
</dbReference>
<feature type="domain" description="Rap-GAP" evidence="3">
    <location>
        <begin position="232"/>
        <end position="449"/>
    </location>
</feature>
<dbReference type="SMART" id="SM00036">
    <property type="entry name" value="CNH"/>
    <property type="match status" value="1"/>
</dbReference>
<sequence>MSLQPKAPGSPTLLTVPRATRKHPKQRVLHHRVTQLMLNEPEKLIHNGPDSAVFSDWRPRTNSSPSEMRERRLRSSVRREQYYGSVELVVSVDPRGRIRNIGRFRLEPSSDYHAGAEGQFPTSSTIIVENPQEETRWYWKYFLGNEHQNFSGIDPSTKSPFFLSITVEEEIDDNRLLRAILWTAKGPRRLCVPVPPSGKPLTAKAILQRFPDFSDHNRGLKEILNAKVQKELVVLEDQEGSVNCKFGVIFSKSEQSTDSQMLSNEFGDEGFEKLLRILGQRIELQNWGSYRGGLDITTNSTGRESVYAVFAGHEIMFHVSTLLPYSRENEQQVERKRHVGNDIVNIVFETGGDPVRPNFSPTMMKSHFTHVFAVVTYEEKGGIWRLWVFSEESVPAFGPSIPYPNTFTDTAEFREFLLTKLINAEKAAYQAKVFVEKRHRTNDTLLKDMYMEYLKECQRGFNKVTDSVIRHIRSPVRKEAPRESVDFCKLGELIKLEKTLSGDVNETVRMTSICRKQPWDKEVIIRDIISFEDVSVDAWGHAAVVTVTKDGAVQLIAEGKTSILIEPGASVQQIAIVEHFGLFIARMDKGRDGYLGVFSLSEMRHAIQTGQPINKKTAQSHKIPSTKGCHLFARSEGTGLRLNIVACIGKKMLLLRWALGPLGRYTETTHIINNFTLLTVYTLPDEPSSCCVYEMKNFQSHVKVIALANKHIHMVDLTEESSESIPVPHFKGNVEIRSASDGDSDEFVLMTNSSTLLFDKIDQRWTHEQTFWSTTLHNFVFRFPFIIGFGEDLIEIRLAVNGNLLATMYMPNVRLITSKTDIIFSVERAFSGGCIPGMSKKEENGKENGAPTKDGKDHEHSHRGSVRRNHPESQQKRWDVYRFKGIELEMVTKDREPHQGTLSTCETEYGPLVNQQVCEDGLCGATLTTIKQAAEVTVTTTTTTASSSPAEGCQIQGVDPGTKPSSNGFKAVGAQGDCNQRCQVETAFACQAFITTGPNGPCMLFGTLDRNISLLHYSKYYLQDLKCATQKDSIATCEYKKSGNIPIPSEENSTIFKGIGFAINWEQCQHLCQMNFPMFEKNPCTTFAYDPKQGFESGKDNCYFFDSDYPTNATSGELDFYQLVCG</sequence>
<dbReference type="Pfam" id="PF02145">
    <property type="entry name" value="Rap_GAP"/>
    <property type="match status" value="1"/>
</dbReference>
<dbReference type="PANTHER" id="PTHR15711">
    <property type="entry name" value="RAP GTPASE-ACTIVATING PROTEIN"/>
    <property type="match status" value="1"/>
</dbReference>
<feature type="domain" description="Apple" evidence="5">
    <location>
        <begin position="1037"/>
        <end position="1125"/>
    </location>
</feature>
<evidence type="ECO:0000313" key="6">
    <source>
        <dbReference type="EMBL" id="CAJ0583257.1"/>
    </source>
</evidence>
<dbReference type="PROSITE" id="PS50948">
    <property type="entry name" value="PAN"/>
    <property type="match status" value="1"/>
</dbReference>
<dbReference type="InterPro" id="IPR001180">
    <property type="entry name" value="CNH_dom"/>
</dbReference>
<dbReference type="InterPro" id="IPR000331">
    <property type="entry name" value="Rap/Ran_GAP_dom"/>
</dbReference>
<keyword evidence="7" id="KW-1185">Reference proteome</keyword>
<dbReference type="PROSITE" id="PS50085">
    <property type="entry name" value="RAPGAP"/>
    <property type="match status" value="1"/>
</dbReference>
<gene>
    <name evidence="6" type="ORF">MSPICULIGERA_LOCUS21348</name>
</gene>
<dbReference type="PANTHER" id="PTHR15711:SF62">
    <property type="entry name" value="GTPASE-ACTIVATING RAP_RAN-GAP DOMAIN-LIKE PROTEIN 3"/>
    <property type="match status" value="1"/>
</dbReference>
<dbReference type="Gene3D" id="3.40.50.11210">
    <property type="entry name" value="Rap/Ran-GAP"/>
    <property type="match status" value="1"/>
</dbReference>
<feature type="compositionally biased region" description="Basic and acidic residues" evidence="2">
    <location>
        <begin position="853"/>
        <end position="862"/>
    </location>
</feature>
<accession>A0AA36D9L6</accession>
<evidence type="ECO:0000259" key="3">
    <source>
        <dbReference type="PROSITE" id="PS50085"/>
    </source>
</evidence>
<dbReference type="InterPro" id="IPR003609">
    <property type="entry name" value="Pan_app"/>
</dbReference>
<protein>
    <recommendedName>
        <fullName evidence="8">GTPase-activating Rap/Ran-GAP domain-like protein 3</fullName>
    </recommendedName>
</protein>
<dbReference type="SUPFAM" id="SSF111347">
    <property type="entry name" value="Rap/Ran-GAP"/>
    <property type="match status" value="1"/>
</dbReference>
<feature type="non-terminal residue" evidence="6">
    <location>
        <position position="1126"/>
    </location>
</feature>
<feature type="region of interest" description="Disordered" evidence="2">
    <location>
        <begin position="1"/>
        <end position="72"/>
    </location>
</feature>
<name>A0AA36D9L6_9BILA</name>
<feature type="compositionally biased region" description="Basic residues" evidence="2">
    <location>
        <begin position="19"/>
        <end position="33"/>
    </location>
</feature>
<dbReference type="GO" id="GO:0051056">
    <property type="term" value="P:regulation of small GTPase mediated signal transduction"/>
    <property type="evidence" value="ECO:0007669"/>
    <property type="project" value="InterPro"/>
</dbReference>
<evidence type="ECO:0000256" key="1">
    <source>
        <dbReference type="ARBA" id="ARBA00022468"/>
    </source>
</evidence>
<dbReference type="InterPro" id="IPR035974">
    <property type="entry name" value="Rap/Ran-GAP_sf"/>
</dbReference>
<keyword evidence="1" id="KW-0343">GTPase activation</keyword>
<proteinExistence type="predicted"/>